<protein>
    <submittedName>
        <fullName evidence="2">F-box domain-containing protein</fullName>
    </submittedName>
</protein>
<organism evidence="1 2">
    <name type="scientific">Steinernema glaseri</name>
    <dbReference type="NCBI Taxonomy" id="37863"/>
    <lineage>
        <taxon>Eukaryota</taxon>
        <taxon>Metazoa</taxon>
        <taxon>Ecdysozoa</taxon>
        <taxon>Nematoda</taxon>
        <taxon>Chromadorea</taxon>
        <taxon>Rhabditida</taxon>
        <taxon>Tylenchina</taxon>
        <taxon>Panagrolaimomorpha</taxon>
        <taxon>Strongyloidoidea</taxon>
        <taxon>Steinernematidae</taxon>
        <taxon>Steinernema</taxon>
    </lineage>
</organism>
<name>A0A1I7ZRC5_9BILA</name>
<keyword evidence="1" id="KW-1185">Reference proteome</keyword>
<accession>A0A1I7ZRC5</accession>
<dbReference type="WBParaSite" id="L893_g28835.t1">
    <property type="protein sequence ID" value="L893_g28835.t1"/>
    <property type="gene ID" value="L893_g28835"/>
</dbReference>
<reference evidence="2" key="1">
    <citation type="submission" date="2016-11" db="UniProtKB">
        <authorList>
            <consortium name="WormBaseParasite"/>
        </authorList>
    </citation>
    <scope>IDENTIFICATION</scope>
</reference>
<dbReference type="AlphaFoldDB" id="A0A1I7ZRC5"/>
<proteinExistence type="predicted"/>
<dbReference type="Proteomes" id="UP000095287">
    <property type="component" value="Unplaced"/>
</dbReference>
<sequence>METVPYAFVEQTIRLLCRSENFCSFRQLSSNWRRYAEQLYSTPRYYLFFKQGKSKLLYRIEDRSDEECSLEVLLQETPVIIEKIIIDYERHSDGKNYGVVAKKTASLLCRALQRNRMPPLIFPDYEHFVSFRKKKCNELMNQTLLTLLQAIPIIDTLDLMTTHSSTLSVVDSLTRWIGNILPTGVRQFALDCWHLPRSLHHTVLDFVDLPQFRRVEFKVPLEEQSFYKRVLEKIIKYIKENEIPQYFSEAVYLTYSSYTRDLVQVLTEEPLPLEDPDTELTVMKYSVYLMESTAEDELTLSYSLAGEFSR</sequence>
<evidence type="ECO:0000313" key="2">
    <source>
        <dbReference type="WBParaSite" id="L893_g28835.t1"/>
    </source>
</evidence>
<evidence type="ECO:0000313" key="1">
    <source>
        <dbReference type="Proteomes" id="UP000095287"/>
    </source>
</evidence>